<keyword evidence="5" id="KW-1185">Reference proteome</keyword>
<feature type="region of interest" description="Disordered" evidence="2">
    <location>
        <begin position="135"/>
        <end position="158"/>
    </location>
</feature>
<gene>
    <name evidence="4" type="ORF">PG994_008850</name>
</gene>
<feature type="domain" description="Zn(2)-C6 fungal-type" evidence="3">
    <location>
        <begin position="14"/>
        <end position="45"/>
    </location>
</feature>
<protein>
    <recommendedName>
        <fullName evidence="3">Zn(2)-C6 fungal-type domain-containing protein</fullName>
    </recommendedName>
</protein>
<dbReference type="EMBL" id="JAQQWL010000009">
    <property type="protein sequence ID" value="KAK8058402.1"/>
    <property type="molecule type" value="Genomic_DNA"/>
</dbReference>
<evidence type="ECO:0000313" key="4">
    <source>
        <dbReference type="EMBL" id="KAK8058402.1"/>
    </source>
</evidence>
<accession>A0ABR1UI60</accession>
<evidence type="ECO:0000259" key="3">
    <source>
        <dbReference type="PROSITE" id="PS00463"/>
    </source>
</evidence>
<organism evidence="4 5">
    <name type="scientific">Apiospora phragmitis</name>
    <dbReference type="NCBI Taxonomy" id="2905665"/>
    <lineage>
        <taxon>Eukaryota</taxon>
        <taxon>Fungi</taxon>
        <taxon>Dikarya</taxon>
        <taxon>Ascomycota</taxon>
        <taxon>Pezizomycotina</taxon>
        <taxon>Sordariomycetes</taxon>
        <taxon>Xylariomycetidae</taxon>
        <taxon>Amphisphaeriales</taxon>
        <taxon>Apiosporaceae</taxon>
        <taxon>Apiospora</taxon>
    </lineage>
</organism>
<evidence type="ECO:0000313" key="5">
    <source>
        <dbReference type="Proteomes" id="UP001480595"/>
    </source>
</evidence>
<dbReference type="RefSeq" id="XP_066713848.1">
    <property type="nucleotide sequence ID" value="XM_066860259.1"/>
</dbReference>
<dbReference type="Proteomes" id="UP001480595">
    <property type="component" value="Unassembled WGS sequence"/>
</dbReference>
<evidence type="ECO:0000256" key="1">
    <source>
        <dbReference type="ARBA" id="ARBA00023242"/>
    </source>
</evidence>
<feature type="region of interest" description="Disordered" evidence="2">
    <location>
        <begin position="43"/>
        <end position="104"/>
    </location>
</feature>
<name>A0ABR1UI60_9PEZI</name>
<sequence length="158" mass="17364">MNHENSLDVQELPACYRCHASKVRCRRAPGQVQCRRCTRAAYSDCHPRPSRHGRVGQQQTRRPSGTSTIQKEDEEDHQAAGSSSMPVEPSHELHEQKHASDVDQSHHAILGLIAASVAPSGDNLSDLFWSPFGTDFDPDLLHAPLPPTPSQPSASSRD</sequence>
<comment type="caution">
    <text evidence="4">The sequence shown here is derived from an EMBL/GenBank/DDBJ whole genome shotgun (WGS) entry which is preliminary data.</text>
</comment>
<dbReference type="InterPro" id="IPR001138">
    <property type="entry name" value="Zn2Cys6_DnaBD"/>
</dbReference>
<feature type="compositionally biased region" description="Polar residues" evidence="2">
    <location>
        <begin position="56"/>
        <end position="69"/>
    </location>
</feature>
<reference evidence="4 5" key="1">
    <citation type="submission" date="2023-01" db="EMBL/GenBank/DDBJ databases">
        <title>Analysis of 21 Apiospora genomes using comparative genomics revels a genus with tremendous synthesis potential of carbohydrate active enzymes and secondary metabolites.</title>
        <authorList>
            <person name="Sorensen T."/>
        </authorList>
    </citation>
    <scope>NUCLEOTIDE SEQUENCE [LARGE SCALE GENOMIC DNA]</scope>
    <source>
        <strain evidence="4 5">CBS 135458</strain>
    </source>
</reference>
<evidence type="ECO:0000256" key="2">
    <source>
        <dbReference type="SAM" id="MobiDB-lite"/>
    </source>
</evidence>
<feature type="compositionally biased region" description="Basic and acidic residues" evidence="2">
    <location>
        <begin position="89"/>
        <end position="104"/>
    </location>
</feature>
<proteinExistence type="predicted"/>
<dbReference type="PROSITE" id="PS00463">
    <property type="entry name" value="ZN2_CY6_FUNGAL_1"/>
    <property type="match status" value="1"/>
</dbReference>
<dbReference type="GeneID" id="92093322"/>
<keyword evidence="1" id="KW-0539">Nucleus</keyword>